<proteinExistence type="predicted"/>
<dbReference type="GO" id="GO:0005886">
    <property type="term" value="C:plasma membrane"/>
    <property type="evidence" value="ECO:0007669"/>
    <property type="project" value="UniProtKB-SubCell"/>
</dbReference>
<dbReference type="PANTHER" id="PTHR43646:SF2">
    <property type="entry name" value="GLYCOSYLTRANSFERASE 2-LIKE DOMAIN-CONTAINING PROTEIN"/>
    <property type="match status" value="1"/>
</dbReference>
<dbReference type="InterPro" id="IPR001173">
    <property type="entry name" value="Glyco_trans_2-like"/>
</dbReference>
<gene>
    <name evidence="7" type="ORF">DD559_03680</name>
</gene>
<evidence type="ECO:0000259" key="6">
    <source>
        <dbReference type="Pfam" id="PF00535"/>
    </source>
</evidence>
<keyword evidence="3" id="KW-0328">Glycosyltransferase</keyword>
<evidence type="ECO:0000256" key="3">
    <source>
        <dbReference type="ARBA" id="ARBA00022676"/>
    </source>
</evidence>
<comment type="subcellular location">
    <subcellularLocation>
        <location evidence="1">Cell membrane</location>
    </subcellularLocation>
</comment>
<organism evidence="7 8">
    <name type="scientific">Sphingomonas pokkalii</name>
    <dbReference type="NCBI Taxonomy" id="2175090"/>
    <lineage>
        <taxon>Bacteria</taxon>
        <taxon>Pseudomonadati</taxon>
        <taxon>Pseudomonadota</taxon>
        <taxon>Alphaproteobacteria</taxon>
        <taxon>Sphingomonadales</taxon>
        <taxon>Sphingomonadaceae</taxon>
        <taxon>Sphingomonas</taxon>
    </lineage>
</organism>
<feature type="domain" description="Glycosyltransferase 2-like" evidence="6">
    <location>
        <begin position="31"/>
        <end position="155"/>
    </location>
</feature>
<evidence type="ECO:0000256" key="5">
    <source>
        <dbReference type="ARBA" id="ARBA00023136"/>
    </source>
</evidence>
<dbReference type="Gene3D" id="3.90.550.10">
    <property type="entry name" value="Spore Coat Polysaccharide Biosynthesis Protein SpsA, Chain A"/>
    <property type="match status" value="1"/>
</dbReference>
<reference evidence="7 8" key="1">
    <citation type="submission" date="2018-05" db="EMBL/GenBank/DDBJ databases">
        <title>Description of Sphingomonas pokkalii sp nov, isolated from the rhizosphere of saline tolerant pokkali rice and its draft genome analysis.</title>
        <authorList>
            <person name="Menon R."/>
            <person name="Kumari S."/>
            <person name="Rameshkumar N."/>
        </authorList>
    </citation>
    <scope>NUCLEOTIDE SEQUENCE [LARGE SCALE GENOMIC DNA]</scope>
    <source>
        <strain evidence="7 8">L3B27</strain>
    </source>
</reference>
<dbReference type="GO" id="GO:0016757">
    <property type="term" value="F:glycosyltransferase activity"/>
    <property type="evidence" value="ECO:0007669"/>
    <property type="project" value="UniProtKB-KW"/>
</dbReference>
<dbReference type="SUPFAM" id="SSF53448">
    <property type="entry name" value="Nucleotide-diphospho-sugar transferases"/>
    <property type="match status" value="1"/>
</dbReference>
<name>A0A2U0SB36_9SPHN</name>
<dbReference type="AlphaFoldDB" id="A0A2U0SB36"/>
<dbReference type="EMBL" id="QENQ01000001">
    <property type="protein sequence ID" value="PVX28550.1"/>
    <property type="molecule type" value="Genomic_DNA"/>
</dbReference>
<evidence type="ECO:0000256" key="1">
    <source>
        <dbReference type="ARBA" id="ARBA00004236"/>
    </source>
</evidence>
<evidence type="ECO:0000313" key="8">
    <source>
        <dbReference type="Proteomes" id="UP000245890"/>
    </source>
</evidence>
<evidence type="ECO:0000256" key="2">
    <source>
        <dbReference type="ARBA" id="ARBA00022475"/>
    </source>
</evidence>
<dbReference type="InterPro" id="IPR029044">
    <property type="entry name" value="Nucleotide-diphossugar_trans"/>
</dbReference>
<comment type="caution">
    <text evidence="7">The sequence shown here is derived from an EMBL/GenBank/DDBJ whole genome shotgun (WGS) entry which is preliminary data.</text>
</comment>
<sequence length="296" mass="33219">MGHEPMYLDLSNGRRFGPAGGGNSTGEIAWTILIPFFNERDFLASTIASLASQTEPFTLVLIDNGSTDDSAEVARAACRAHRLEYLLITEPTPGKVAALRSGLGWVRTRWVATCDADTIYPKHYLAAAQAILSRPGNVVAGAYFVPAHMSEHARATEATRFLTAARLLPRQCHAGGAGQAFCARTLRAAGGFDTILWNFVLEDHEVIHRMMRKGHMGYSREMWCIPSPRERDRDSIRWTLLERLLYSAAAPIAGDWFFYSFLARRLQRRRLLSNRMRERQYHHIEGPTLVPPHPVC</sequence>
<protein>
    <submittedName>
        <fullName evidence="7">Glycosyl transferase family 2</fullName>
    </submittedName>
</protein>
<dbReference type="RefSeq" id="WP_116467998.1">
    <property type="nucleotide sequence ID" value="NZ_QENQ01000001.1"/>
</dbReference>
<keyword evidence="2" id="KW-1003">Cell membrane</keyword>
<dbReference type="PANTHER" id="PTHR43646">
    <property type="entry name" value="GLYCOSYLTRANSFERASE"/>
    <property type="match status" value="1"/>
</dbReference>
<keyword evidence="8" id="KW-1185">Reference proteome</keyword>
<evidence type="ECO:0000256" key="4">
    <source>
        <dbReference type="ARBA" id="ARBA00022679"/>
    </source>
</evidence>
<dbReference type="Pfam" id="PF00535">
    <property type="entry name" value="Glycos_transf_2"/>
    <property type="match status" value="1"/>
</dbReference>
<dbReference type="Proteomes" id="UP000245890">
    <property type="component" value="Unassembled WGS sequence"/>
</dbReference>
<accession>A0A2U0SB36</accession>
<evidence type="ECO:0000313" key="7">
    <source>
        <dbReference type="EMBL" id="PVX28550.1"/>
    </source>
</evidence>
<dbReference type="OrthoDB" id="8455661at2"/>
<keyword evidence="4 7" id="KW-0808">Transferase</keyword>
<keyword evidence="5" id="KW-0472">Membrane</keyword>
<dbReference type="CDD" id="cd00761">
    <property type="entry name" value="Glyco_tranf_GTA_type"/>
    <property type="match status" value="1"/>
</dbReference>